<dbReference type="Proteomes" id="UP000242381">
    <property type="component" value="Unassembled WGS sequence"/>
</dbReference>
<evidence type="ECO:0000313" key="2">
    <source>
        <dbReference type="Proteomes" id="UP000242381"/>
    </source>
</evidence>
<dbReference type="EMBL" id="KV921426">
    <property type="protein sequence ID" value="ORE15384.1"/>
    <property type="molecule type" value="Genomic_DNA"/>
</dbReference>
<reference evidence="1 2" key="1">
    <citation type="journal article" date="2016" name="Proc. Natl. Acad. Sci. U.S.A.">
        <title>Lipid metabolic changes in an early divergent fungus govern the establishment of a mutualistic symbiosis with endobacteria.</title>
        <authorList>
            <person name="Lastovetsky O.A."/>
            <person name="Gaspar M.L."/>
            <person name="Mondo S.J."/>
            <person name="LaButti K.M."/>
            <person name="Sandor L."/>
            <person name="Grigoriev I.V."/>
            <person name="Henry S.A."/>
            <person name="Pawlowska T.E."/>
        </authorList>
    </citation>
    <scope>NUCLEOTIDE SEQUENCE [LARGE SCALE GENOMIC DNA]</scope>
    <source>
        <strain evidence="1 2">ATCC 11559</strain>
    </source>
</reference>
<organism evidence="1 2">
    <name type="scientific">Rhizopus microsporus</name>
    <dbReference type="NCBI Taxonomy" id="58291"/>
    <lineage>
        <taxon>Eukaryota</taxon>
        <taxon>Fungi</taxon>
        <taxon>Fungi incertae sedis</taxon>
        <taxon>Mucoromycota</taxon>
        <taxon>Mucoromycotina</taxon>
        <taxon>Mucoromycetes</taxon>
        <taxon>Mucorales</taxon>
        <taxon>Mucorineae</taxon>
        <taxon>Rhizopodaceae</taxon>
        <taxon>Rhizopus</taxon>
    </lineage>
</organism>
<protein>
    <submittedName>
        <fullName evidence="1">Uncharacterized protein</fullName>
    </submittedName>
</protein>
<name>A0A1X0RTR7_RHIZD</name>
<accession>A0A1X0RTR7</accession>
<dbReference type="AlphaFoldDB" id="A0A1X0RTR7"/>
<sequence length="148" mass="17276">MHIEYRRYKCEYPPICSPEVKPIEQFWTVVNSKLKRHRFLLLTSYNIIAAQWTFAVKCEDKYSIKRHSMPLEAANSLLAIIDELQAKGINREQADITVKSLPVEPHICKFAKGIEIIDHETISYANGEVSWQNQTLLAVYRTIRVWAR</sequence>
<evidence type="ECO:0000313" key="1">
    <source>
        <dbReference type="EMBL" id="ORE15384.1"/>
    </source>
</evidence>
<gene>
    <name evidence="1" type="ORF">BCV71DRAFT_266605</name>
</gene>
<proteinExistence type="predicted"/>